<keyword evidence="1" id="KW-1185">Reference proteome</keyword>
<dbReference type="KEGG" id="nta:107764847"/>
<reference evidence="2" key="2">
    <citation type="submission" date="2025-08" db="UniProtKB">
        <authorList>
            <consortium name="RefSeq"/>
        </authorList>
    </citation>
    <scope>IDENTIFICATION</scope>
    <source>
        <tissue evidence="2">Leaf</tissue>
    </source>
</reference>
<reference evidence="1" key="1">
    <citation type="journal article" date="2014" name="Nat. Commun.">
        <title>The tobacco genome sequence and its comparison with those of tomato and potato.</title>
        <authorList>
            <person name="Sierro N."/>
            <person name="Battey J.N."/>
            <person name="Ouadi S."/>
            <person name="Bakaher N."/>
            <person name="Bovet L."/>
            <person name="Willig A."/>
            <person name="Goepfert S."/>
            <person name="Peitsch M.C."/>
            <person name="Ivanov N.V."/>
        </authorList>
    </citation>
    <scope>NUCLEOTIDE SEQUENCE [LARGE SCALE GENOMIC DNA]</scope>
</reference>
<dbReference type="STRING" id="4097.A0A1S3XG73"/>
<dbReference type="OrthoDB" id="768353at2759"/>
<dbReference type="PANTHER" id="PTHR46238:SF8">
    <property type="entry name" value="ENDONUCLEASE_EXONUCLEASE_PHOSPHATASE DOMAIN-CONTAINING PROTEIN"/>
    <property type="match status" value="1"/>
</dbReference>
<proteinExistence type="predicted"/>
<dbReference type="Proteomes" id="UP000790787">
    <property type="component" value="Chromosome 10"/>
</dbReference>
<evidence type="ECO:0000313" key="2">
    <source>
        <dbReference type="RefSeq" id="XP_016438920.1"/>
    </source>
</evidence>
<dbReference type="AlphaFoldDB" id="A0A1S3XG73"/>
<sequence>MGEGDGSKGDEIGIYIREPIRFHVWPFNYGNYPSHQEGNREIDEDVTYRIGEGWMKWRLASGILYDKKVPSKLEGKFYRAVARPAMLYGAECWPIKNSHIEKMKVAEIRMLRWMYGLTRLDKIRNGYILAKVAGTVS</sequence>
<dbReference type="PANTHER" id="PTHR46238">
    <property type="entry name" value="REVERSE TRANSCRIPTASE DOMAIN-CONTAINING PROTEIN"/>
    <property type="match status" value="1"/>
</dbReference>
<gene>
    <name evidence="2" type="primary">LOC107764847</name>
</gene>
<evidence type="ECO:0000313" key="1">
    <source>
        <dbReference type="Proteomes" id="UP000790787"/>
    </source>
</evidence>
<organism evidence="1 2">
    <name type="scientific">Nicotiana tabacum</name>
    <name type="common">Common tobacco</name>
    <dbReference type="NCBI Taxonomy" id="4097"/>
    <lineage>
        <taxon>Eukaryota</taxon>
        <taxon>Viridiplantae</taxon>
        <taxon>Streptophyta</taxon>
        <taxon>Embryophyta</taxon>
        <taxon>Tracheophyta</taxon>
        <taxon>Spermatophyta</taxon>
        <taxon>Magnoliopsida</taxon>
        <taxon>eudicotyledons</taxon>
        <taxon>Gunneridae</taxon>
        <taxon>Pentapetalae</taxon>
        <taxon>asterids</taxon>
        <taxon>lamiids</taxon>
        <taxon>Solanales</taxon>
        <taxon>Solanaceae</taxon>
        <taxon>Nicotianoideae</taxon>
        <taxon>Nicotianeae</taxon>
        <taxon>Nicotiana</taxon>
    </lineage>
</organism>
<dbReference type="GeneID" id="107764847"/>
<protein>
    <submittedName>
        <fullName evidence="2">Uncharacterized protein LOC107764847</fullName>
    </submittedName>
</protein>
<accession>A0A1S3XG73</accession>
<name>A0A1S3XG73_TOBAC</name>
<dbReference type="PaxDb" id="4097-A0A1S3XG73"/>
<dbReference type="RefSeq" id="XP_016438920.1">
    <property type="nucleotide sequence ID" value="XM_016583434.1"/>
</dbReference>